<dbReference type="InterPro" id="IPR002993">
    <property type="entry name" value="ODC_AZ"/>
</dbReference>
<name>B6Q369_TALMQ</name>
<dbReference type="OrthoDB" id="6407410at2759"/>
<feature type="domain" description="Yippee" evidence="9">
    <location>
        <begin position="374"/>
        <end position="488"/>
    </location>
</feature>
<evidence type="ECO:0000256" key="7">
    <source>
        <dbReference type="ARBA" id="ARBA00022833"/>
    </source>
</evidence>
<dbReference type="Pfam" id="PF03226">
    <property type="entry name" value="Yippee-Mis18"/>
    <property type="match status" value="1"/>
</dbReference>
<dbReference type="STRING" id="441960.B6Q369"/>
<evidence type="ECO:0000256" key="2">
    <source>
        <dbReference type="ARBA" id="ARBA00005613"/>
    </source>
</evidence>
<dbReference type="Pfam" id="PF02100">
    <property type="entry name" value="ODC_AZ"/>
    <property type="match status" value="1"/>
</dbReference>
<feature type="region of interest" description="Disordered" evidence="8">
    <location>
        <begin position="495"/>
        <end position="528"/>
    </location>
</feature>
<proteinExistence type="inferred from homology"/>
<dbReference type="InterPro" id="IPR038581">
    <property type="entry name" value="ODC_AZ_sf"/>
</dbReference>
<dbReference type="VEuPathDB" id="FungiDB:PMAA_028530"/>
<comment type="similarity">
    <text evidence="3">Belongs to the ODC antizyme family.</text>
</comment>
<dbReference type="InterPro" id="IPR004910">
    <property type="entry name" value="Yippee/Mis18/Cereblon"/>
</dbReference>
<dbReference type="InterPro" id="IPR039058">
    <property type="entry name" value="Yippee_fam"/>
</dbReference>
<comment type="similarity">
    <text evidence="2">Belongs to the yippee family.</text>
</comment>
<organism evidence="10 11">
    <name type="scientific">Talaromyces marneffei (strain ATCC 18224 / CBS 334.59 / QM 7333)</name>
    <name type="common">Penicillium marneffei</name>
    <dbReference type="NCBI Taxonomy" id="441960"/>
    <lineage>
        <taxon>Eukaryota</taxon>
        <taxon>Fungi</taxon>
        <taxon>Dikarya</taxon>
        <taxon>Ascomycota</taxon>
        <taxon>Pezizomycotina</taxon>
        <taxon>Eurotiomycetes</taxon>
        <taxon>Eurotiomycetidae</taxon>
        <taxon>Eurotiales</taxon>
        <taxon>Trichocomaceae</taxon>
        <taxon>Talaromyces</taxon>
        <taxon>Talaromyces sect. Talaromyces</taxon>
    </lineage>
</organism>
<keyword evidence="5" id="KW-0479">Metal-binding</keyword>
<evidence type="ECO:0000256" key="6">
    <source>
        <dbReference type="ARBA" id="ARBA00022758"/>
    </source>
</evidence>
<sequence>MEGELVSDSSNYSNQHQLSFGSHGQVSILASCYMATTVSETVKGFHYCTPNGAGTGMPEVPSGPDSRMTSPPHNISTNIPTAKEDMWPRHKAPRNNIDNINRGEAAQTITEECERLFCDTLSAMFLGERNRRHRTSLVMGAFQQNVRPENRKVLHLRDIEAYLELWDYANDAIYRGFVVDGRGQRTLFVFLDSQAASHGIKTALLSLFELAEVEAFECSQIIACVPRSDDPLGSGIVRNLGWCGFSLTRLDAWMPPGSGGIALSDRWLFLAAQLTSDVDQQDLGMTSSPHSWFLLFALCPLYSQLEEWAELLILMMPLVSIPAFPNFLIPSPSFPKRQYKTPESHDVVDKSIENANPPQSSENNIRALRSSHLSYIRCARCGAHICHTSQIVSKGFTGRHGRAYLVSPTNSTSSNGYQQTNDTATLTNTITQRAVPRQLVTGAHTVADINCIICGSVLGWKYIAAEEEAQRYKVGKYIIETKRITASSCWEFQDDFPSPTSDDGPASSLTMRPSVTSDDYSSDVEFDSQDEDECEDLFAGVWSPGLARRRRNLKLTRKS</sequence>
<keyword evidence="6" id="KW-0688">Ribosomal frameshifting</keyword>
<dbReference type="InterPro" id="IPR016181">
    <property type="entry name" value="Acyl_CoA_acyltransferase"/>
</dbReference>
<dbReference type="Proteomes" id="UP000001294">
    <property type="component" value="Unassembled WGS sequence"/>
</dbReference>
<keyword evidence="7" id="KW-0862">Zinc</keyword>
<dbReference type="HOGENOM" id="CLU_609699_0_0_1"/>
<dbReference type="Gene3D" id="3.40.630.60">
    <property type="match status" value="1"/>
</dbReference>
<evidence type="ECO:0000256" key="3">
    <source>
        <dbReference type="ARBA" id="ARBA00008796"/>
    </source>
</evidence>
<reference evidence="11" key="1">
    <citation type="journal article" date="2015" name="Genome Announc.">
        <title>Genome sequence of the AIDS-associated pathogen Penicillium marneffei (ATCC18224) and its near taxonomic relative Talaromyces stipitatus (ATCC10500).</title>
        <authorList>
            <person name="Nierman W.C."/>
            <person name="Fedorova-Abrams N.D."/>
            <person name="Andrianopoulos A."/>
        </authorList>
    </citation>
    <scope>NUCLEOTIDE SEQUENCE [LARGE SCALE GENOMIC DNA]</scope>
    <source>
        <strain evidence="11">ATCC 18224 / CBS 334.59 / QM 7333</strain>
    </source>
</reference>
<dbReference type="PROSITE" id="PS51792">
    <property type="entry name" value="YIPPEE"/>
    <property type="match status" value="1"/>
</dbReference>
<evidence type="ECO:0000313" key="10">
    <source>
        <dbReference type="EMBL" id="EEA28033.1"/>
    </source>
</evidence>
<comment type="subunit">
    <text evidence="4">Interacts with ODC and thereby sterically blocks ODC homodimerization.</text>
</comment>
<dbReference type="SUPFAM" id="SSF55729">
    <property type="entry name" value="Acyl-CoA N-acyltransferases (Nat)"/>
    <property type="match status" value="1"/>
</dbReference>
<dbReference type="GO" id="GO:0008073">
    <property type="term" value="F:ornithine decarboxylase inhibitor activity"/>
    <property type="evidence" value="ECO:0007669"/>
    <property type="project" value="InterPro"/>
</dbReference>
<dbReference type="PhylomeDB" id="B6Q369"/>
<evidence type="ECO:0000256" key="1">
    <source>
        <dbReference type="ARBA" id="ARBA00002307"/>
    </source>
</evidence>
<keyword evidence="11" id="KW-1185">Reference proteome</keyword>
<accession>B6Q369</accession>
<comment type="function">
    <text evidence="1">Ornithine decarboxylase (ODC) antizyme protein that negatively regulates ODC activity and intracellular polyamine biosynthesis in response to increased intracellular polyamine levels. Binds to ODC monomers, inhibiting the assembly of the functional ODC homodimer, and targets the monomers for ubiquitin-independent proteolytic destruction by the 26S proteasome.</text>
</comment>
<dbReference type="InterPro" id="IPR034751">
    <property type="entry name" value="Yippee"/>
</dbReference>
<evidence type="ECO:0000256" key="5">
    <source>
        <dbReference type="ARBA" id="ARBA00022723"/>
    </source>
</evidence>
<evidence type="ECO:0000259" key="9">
    <source>
        <dbReference type="PROSITE" id="PS51792"/>
    </source>
</evidence>
<dbReference type="PANTHER" id="PTHR13848">
    <property type="entry name" value="PROTEIN YIPPEE-LIKE CG15309-RELATED"/>
    <property type="match status" value="1"/>
</dbReference>
<dbReference type="EMBL" id="DS995899">
    <property type="protein sequence ID" value="EEA28033.1"/>
    <property type="molecule type" value="Genomic_DNA"/>
</dbReference>
<evidence type="ECO:0000313" key="11">
    <source>
        <dbReference type="Proteomes" id="UP000001294"/>
    </source>
</evidence>
<feature type="compositionally biased region" description="Polar residues" evidence="8">
    <location>
        <begin position="507"/>
        <end position="519"/>
    </location>
</feature>
<dbReference type="GO" id="GO:0075523">
    <property type="term" value="P:viral translational frameshifting"/>
    <property type="evidence" value="ECO:0007669"/>
    <property type="project" value="UniProtKB-KW"/>
</dbReference>
<protein>
    <submittedName>
        <fullName evidence="10">Yippee family protein</fullName>
    </submittedName>
</protein>
<gene>
    <name evidence="10" type="ORF">PMAA_028530</name>
</gene>
<dbReference type="AlphaFoldDB" id="B6Q369"/>
<evidence type="ECO:0000256" key="8">
    <source>
        <dbReference type="SAM" id="MobiDB-lite"/>
    </source>
</evidence>
<dbReference type="GO" id="GO:0046872">
    <property type="term" value="F:metal ion binding"/>
    <property type="evidence" value="ECO:0007669"/>
    <property type="project" value="UniProtKB-KW"/>
</dbReference>
<evidence type="ECO:0000256" key="4">
    <source>
        <dbReference type="ARBA" id="ARBA00011486"/>
    </source>
</evidence>